<sequence>MPIIQSKINTRSTEFSDNAKAMQAQVDDLREKLAAIKLGGGEKSRERHLARGKLLPRDRVAGLLDPGSPFLEISQLAAMDVYGEDVHCAGVIAGIGRVSGQECMIVANDATVKGGSYYPLTVKKHLRAQTIAQENNLPCIYLVDSGGANLPRQDEVFPDREHFGRIFFNQANMSAQNIPQIAVVMGSCTAGGAYVPSMADESIIVKEQGTIFLGGPPLVKAATGEIVSAEDLGGADVHCRTSGVADHLAQNDHHALELARNSVARLNRVKPIALDIQEPVEPLFDSEEIYGIIPKDTRQPYDVREIIARIVDGSNFDEFKALYGSTLVCGFARISGYPIGIVANNGILFGESAQKGAHFIELCAQRKIPLVFLQNITGFMVGKQYENDGIAKHGAKMVTAVATAQVPKFTVLIGGSFGAGNYGMCGRAYDPRFMFMWPNARISVMGGEQAAGVLAQVKRDQKTKAGEAWAESEEAEFKQPIIDNYESQGHPYYASARLWDDGVIDPAQTREVLALAISASLNKAIEDTRFGVFRM</sequence>
<dbReference type="FunFam" id="3.90.226.10:FF:000007">
    <property type="entry name" value="Methylcrotonoyl-CoA carboxylase subunit beta"/>
    <property type="match status" value="1"/>
</dbReference>
<reference evidence="6 7" key="1">
    <citation type="submission" date="2016-11" db="EMBL/GenBank/DDBJ databases">
        <title>Trade-off between light-utilization and light-protection in marine flavobacteria.</title>
        <authorList>
            <person name="Kumagai Y."/>
        </authorList>
    </citation>
    <scope>NUCLEOTIDE SEQUENCE [LARGE SCALE GENOMIC DNA]</scope>
    <source>
        <strain evidence="6 7">NBRC 107125</strain>
    </source>
</reference>
<dbReference type="KEGG" id="osg:BST96_20220"/>
<protein>
    <submittedName>
        <fullName evidence="6">Methylcrotonoyl-CoA carboxylase</fullName>
    </submittedName>
</protein>
<comment type="similarity">
    <text evidence="1">Belongs to the AccD/PCCB family.</text>
</comment>
<proteinExistence type="inferred from homology"/>
<dbReference type="PANTHER" id="PTHR22855:SF13">
    <property type="entry name" value="METHYLCROTONOYL-COA CARBOXYLASE BETA CHAIN, MITOCHONDRIAL"/>
    <property type="match status" value="1"/>
</dbReference>
<name>A0A1X9NGS6_9GAMM</name>
<evidence type="ECO:0000256" key="1">
    <source>
        <dbReference type="ARBA" id="ARBA00006102"/>
    </source>
</evidence>
<dbReference type="GO" id="GO:0004485">
    <property type="term" value="F:methylcrotonoyl-CoA carboxylase activity"/>
    <property type="evidence" value="ECO:0007669"/>
    <property type="project" value="TreeGrafter"/>
</dbReference>
<dbReference type="InterPro" id="IPR045190">
    <property type="entry name" value="MCCB/AccD1-like"/>
</dbReference>
<dbReference type="SUPFAM" id="SSF52096">
    <property type="entry name" value="ClpP/crotonase"/>
    <property type="match status" value="2"/>
</dbReference>
<dbReference type="InterPro" id="IPR034733">
    <property type="entry name" value="AcCoA_carboxyl_beta"/>
</dbReference>
<evidence type="ECO:0000313" key="7">
    <source>
        <dbReference type="Proteomes" id="UP000193450"/>
    </source>
</evidence>
<keyword evidence="7" id="KW-1185">Reference proteome</keyword>
<dbReference type="Pfam" id="PF01039">
    <property type="entry name" value="Carboxyl_trans"/>
    <property type="match status" value="1"/>
</dbReference>
<dbReference type="InterPro" id="IPR011763">
    <property type="entry name" value="COA_CT_C"/>
</dbReference>
<feature type="domain" description="CoA carboxyltransferase N-terminal" evidence="4">
    <location>
        <begin position="22"/>
        <end position="278"/>
    </location>
</feature>
<dbReference type="RefSeq" id="WP_085760424.1">
    <property type="nucleotide sequence ID" value="NZ_CP019343.1"/>
</dbReference>
<dbReference type="GO" id="GO:1905202">
    <property type="term" value="C:methylcrotonoyl-CoA carboxylase complex"/>
    <property type="evidence" value="ECO:0007669"/>
    <property type="project" value="TreeGrafter"/>
</dbReference>
<dbReference type="OrthoDB" id="9803706at2"/>
<dbReference type="FunFam" id="3.90.226.10:FF:000004">
    <property type="entry name" value="Methylcrotonoyl-CoA carboxylase beta chain"/>
    <property type="match status" value="1"/>
</dbReference>
<dbReference type="PANTHER" id="PTHR22855">
    <property type="entry name" value="ACETYL, PROPIONYL, PYRUVATE, AND GLUTACONYL CARBOXYLASE-RELATED"/>
    <property type="match status" value="1"/>
</dbReference>
<organism evidence="6 7">
    <name type="scientific">Oceanicoccus sagamiensis</name>
    <dbReference type="NCBI Taxonomy" id="716816"/>
    <lineage>
        <taxon>Bacteria</taxon>
        <taxon>Pseudomonadati</taxon>
        <taxon>Pseudomonadota</taxon>
        <taxon>Gammaproteobacteria</taxon>
        <taxon>Cellvibrionales</taxon>
        <taxon>Spongiibacteraceae</taxon>
        <taxon>Oceanicoccus</taxon>
    </lineage>
</organism>
<dbReference type="EMBL" id="CP019343">
    <property type="protein sequence ID" value="ARN76224.1"/>
    <property type="molecule type" value="Genomic_DNA"/>
</dbReference>
<dbReference type="AlphaFoldDB" id="A0A1X9NGS6"/>
<evidence type="ECO:0000259" key="5">
    <source>
        <dbReference type="PROSITE" id="PS50989"/>
    </source>
</evidence>
<evidence type="ECO:0000313" key="6">
    <source>
        <dbReference type="EMBL" id="ARN76224.1"/>
    </source>
</evidence>
<evidence type="ECO:0000256" key="3">
    <source>
        <dbReference type="SAM" id="Coils"/>
    </source>
</evidence>
<evidence type="ECO:0000259" key="4">
    <source>
        <dbReference type="PROSITE" id="PS50980"/>
    </source>
</evidence>
<feature type="coiled-coil region" evidence="3">
    <location>
        <begin position="12"/>
        <end position="39"/>
    </location>
</feature>
<keyword evidence="3" id="KW-0175">Coiled coil</keyword>
<comment type="pathway">
    <text evidence="2">Amino-acid degradation; L-leucine degradation.</text>
</comment>
<dbReference type="PROSITE" id="PS50989">
    <property type="entry name" value="COA_CT_CTER"/>
    <property type="match status" value="1"/>
</dbReference>
<accession>A0A1X9NGS6</accession>
<feature type="domain" description="CoA carboxyltransferase C-terminal" evidence="5">
    <location>
        <begin position="275"/>
        <end position="527"/>
    </location>
</feature>
<dbReference type="PROSITE" id="PS50980">
    <property type="entry name" value="COA_CT_NTER"/>
    <property type="match status" value="1"/>
</dbReference>
<dbReference type="GO" id="GO:0006552">
    <property type="term" value="P:L-leucine catabolic process"/>
    <property type="evidence" value="ECO:0007669"/>
    <property type="project" value="TreeGrafter"/>
</dbReference>
<dbReference type="STRING" id="716816.BST96_20220"/>
<gene>
    <name evidence="6" type="ORF">BST96_20220</name>
</gene>
<dbReference type="Proteomes" id="UP000193450">
    <property type="component" value="Chromosome"/>
</dbReference>
<dbReference type="Gene3D" id="3.90.226.10">
    <property type="entry name" value="2-enoyl-CoA Hydratase, Chain A, domain 1"/>
    <property type="match status" value="2"/>
</dbReference>
<dbReference type="InterPro" id="IPR011762">
    <property type="entry name" value="COA_CT_N"/>
</dbReference>
<evidence type="ECO:0000256" key="2">
    <source>
        <dbReference type="ARBA" id="ARBA00046317"/>
    </source>
</evidence>
<dbReference type="InterPro" id="IPR029045">
    <property type="entry name" value="ClpP/crotonase-like_dom_sf"/>
</dbReference>